<evidence type="ECO:0000313" key="2">
    <source>
        <dbReference type="Proteomes" id="UP000185895"/>
    </source>
</evidence>
<accession>A0A1E7R2R2</accession>
<dbReference type="Proteomes" id="UP000185895">
    <property type="component" value="Unassembled WGS sequence"/>
</dbReference>
<dbReference type="OrthoDB" id="6708256at2"/>
<reference evidence="1 2" key="1">
    <citation type="submission" date="2016-09" db="EMBL/GenBank/DDBJ databases">
        <authorList>
            <person name="Capua I."/>
            <person name="De Benedictis P."/>
            <person name="Joannis T."/>
            <person name="Lombin L.H."/>
            <person name="Cattoli G."/>
        </authorList>
    </citation>
    <scope>NUCLEOTIDE SEQUENCE [LARGE SCALE GENOMIC DNA]</scope>
    <source>
        <strain evidence="1 2">ANC 4671</strain>
    </source>
</reference>
<sequence>MSSTIQIQLRQNMTAEQKLEQIQYPVETIKHALSAFTKINEELTPAEHTALFNLLHHQICEIDQVLK</sequence>
<proteinExistence type="predicted"/>
<dbReference type="EMBL" id="MKKK01000045">
    <property type="protein sequence ID" value="OEY93600.1"/>
    <property type="molecule type" value="Genomic_DNA"/>
</dbReference>
<organism evidence="1 2">
    <name type="scientific">Acinetobacter qingfengensis</name>
    <dbReference type="NCBI Taxonomy" id="1262585"/>
    <lineage>
        <taxon>Bacteria</taxon>
        <taxon>Pseudomonadati</taxon>
        <taxon>Pseudomonadota</taxon>
        <taxon>Gammaproteobacteria</taxon>
        <taxon>Moraxellales</taxon>
        <taxon>Moraxellaceae</taxon>
        <taxon>Acinetobacter</taxon>
    </lineage>
</organism>
<protein>
    <submittedName>
        <fullName evidence="1">Uncharacterized protein</fullName>
    </submittedName>
</protein>
<dbReference type="AlphaFoldDB" id="A0A1E7R2R2"/>
<dbReference type="RefSeq" id="WP_070070415.1">
    <property type="nucleotide sequence ID" value="NZ_MKKK01000045.1"/>
</dbReference>
<name>A0A1E7R2R2_9GAMM</name>
<evidence type="ECO:0000313" key="1">
    <source>
        <dbReference type="EMBL" id="OEY93600.1"/>
    </source>
</evidence>
<comment type="caution">
    <text evidence="1">The sequence shown here is derived from an EMBL/GenBank/DDBJ whole genome shotgun (WGS) entry which is preliminary data.</text>
</comment>
<gene>
    <name evidence="1" type="ORF">BJI46_03925</name>
</gene>
<keyword evidence="2" id="KW-1185">Reference proteome</keyword>